<dbReference type="Gene3D" id="3.40.50.300">
    <property type="entry name" value="P-loop containing nucleotide triphosphate hydrolases"/>
    <property type="match status" value="1"/>
</dbReference>
<protein>
    <submittedName>
        <fullName evidence="1">Nucleoside/nucleotide kinase family protein</fullName>
    </submittedName>
</protein>
<keyword evidence="1" id="KW-0808">Transferase</keyword>
<dbReference type="GO" id="GO:0016301">
    <property type="term" value="F:kinase activity"/>
    <property type="evidence" value="ECO:0007669"/>
    <property type="project" value="UniProtKB-KW"/>
</dbReference>
<comment type="caution">
    <text evidence="1">The sequence shown here is derived from an EMBL/GenBank/DDBJ whole genome shotgun (WGS) entry which is preliminary data.</text>
</comment>
<dbReference type="RefSeq" id="WP_230609645.1">
    <property type="nucleotide sequence ID" value="NZ_JAJNAG010000022.1"/>
</dbReference>
<dbReference type="InterPro" id="IPR027417">
    <property type="entry name" value="P-loop_NTPase"/>
</dbReference>
<dbReference type="Proteomes" id="UP001139171">
    <property type="component" value="Unassembled WGS sequence"/>
</dbReference>
<reference evidence="1" key="1">
    <citation type="submission" date="2021-11" db="EMBL/GenBank/DDBJ databases">
        <title>Jinshanibacter sp. isolated from one year old Eriocheir sinensis.</title>
        <authorList>
            <person name="Li J.-Y."/>
            <person name="He W."/>
            <person name="Gao T.-H."/>
        </authorList>
    </citation>
    <scope>NUCLEOTIDE SEQUENCE</scope>
    <source>
        <strain evidence="1">LJY008</strain>
    </source>
</reference>
<proteinExistence type="predicted"/>
<dbReference type="SUPFAM" id="SSF52540">
    <property type="entry name" value="P-loop containing nucleoside triphosphate hydrolases"/>
    <property type="match status" value="1"/>
</dbReference>
<sequence>MKIKLPINGLMVEAQYNEQEIIDVHLPLLQRLTDLKNTPSGKRKIIFLSAPPGTGKSTLTAFWEYLSRQNPYLPEIQTLPMDGFHHYNHWLDEHGLRPFKGSPETFNVPKLAKNLELITGQNGTWPQYDRKLHNPVENAIEVTAPVVIVEGNWLLLNDANWRTLQPYCDISIFIQAPAETLRERLIARKCAGGLSIDEANAFYLRTDGPNVLRVLKESRPAYITLSMNADGEYHLV</sequence>
<dbReference type="NCBIfam" id="NF006745">
    <property type="entry name" value="PRK09270.1-4"/>
    <property type="match status" value="1"/>
</dbReference>
<dbReference type="AlphaFoldDB" id="A0A9X1SL88"/>
<accession>A0A9X1SL88</accession>
<dbReference type="EMBL" id="JAJNAG010000022">
    <property type="protein sequence ID" value="MCD1126455.1"/>
    <property type="molecule type" value="Genomic_DNA"/>
</dbReference>
<keyword evidence="1" id="KW-0418">Kinase</keyword>
<name>A0A9X1SL88_9GAMM</name>
<dbReference type="PANTHER" id="PTHR10285">
    <property type="entry name" value="URIDINE KINASE"/>
    <property type="match status" value="1"/>
</dbReference>
<gene>
    <name evidence="1" type="ORF">LPW36_10680</name>
</gene>
<organism evidence="1 2">
    <name type="scientific">Limnobaculum eriocheiris</name>
    <dbReference type="NCBI Taxonomy" id="2897391"/>
    <lineage>
        <taxon>Bacteria</taxon>
        <taxon>Pseudomonadati</taxon>
        <taxon>Pseudomonadota</taxon>
        <taxon>Gammaproteobacteria</taxon>
        <taxon>Enterobacterales</taxon>
        <taxon>Budviciaceae</taxon>
        <taxon>Limnobaculum</taxon>
    </lineage>
</organism>
<keyword evidence="2" id="KW-1185">Reference proteome</keyword>
<evidence type="ECO:0000313" key="2">
    <source>
        <dbReference type="Proteomes" id="UP001139171"/>
    </source>
</evidence>
<evidence type="ECO:0000313" key="1">
    <source>
        <dbReference type="EMBL" id="MCD1126455.1"/>
    </source>
</evidence>